<name>A0A0G4NEJ6_VERLO</name>
<dbReference type="PANTHER" id="PTHR45648:SF85">
    <property type="entry name" value="A, PUTATIVE (AFU_ORTHOLOGUE AFUA_2G10760)-RELATED"/>
    <property type="match status" value="1"/>
</dbReference>
<dbReference type="Pfam" id="PF00657">
    <property type="entry name" value="Lipase_GDSL"/>
    <property type="match status" value="1"/>
</dbReference>
<dbReference type="SUPFAM" id="SSF52266">
    <property type="entry name" value="SGNH hydrolase"/>
    <property type="match status" value="1"/>
</dbReference>
<dbReference type="InterPro" id="IPR001087">
    <property type="entry name" value="GDSL"/>
</dbReference>
<dbReference type="PANTHER" id="PTHR45648">
    <property type="entry name" value="GDSL LIPASE/ACYLHYDROLASE FAMILY PROTEIN (AFU_ORTHOLOGUE AFUA_4G14700)"/>
    <property type="match status" value="1"/>
</dbReference>
<dbReference type="GO" id="GO:0016788">
    <property type="term" value="F:hydrolase activity, acting on ester bonds"/>
    <property type="evidence" value="ECO:0007669"/>
    <property type="project" value="InterPro"/>
</dbReference>
<evidence type="ECO:0000313" key="2">
    <source>
        <dbReference type="EMBL" id="CRK44828.1"/>
    </source>
</evidence>
<gene>
    <name evidence="2" type="ORF">BN1723_019565</name>
</gene>
<dbReference type="InterPro" id="IPR036514">
    <property type="entry name" value="SGNH_hydro_sf"/>
</dbReference>
<dbReference type="EMBL" id="CVQI01034337">
    <property type="protein sequence ID" value="CRK44828.1"/>
    <property type="molecule type" value="Genomic_DNA"/>
</dbReference>
<dbReference type="InterPro" id="IPR051058">
    <property type="entry name" value="GDSL_Est/Lipase"/>
</dbReference>
<dbReference type="Gene3D" id="3.40.50.1110">
    <property type="entry name" value="SGNH hydrolase"/>
    <property type="match status" value="1"/>
</dbReference>
<dbReference type="AlphaFoldDB" id="A0A0G4NEJ6"/>
<organism evidence="2 3">
    <name type="scientific">Verticillium longisporum</name>
    <name type="common">Verticillium dahliae var. longisporum</name>
    <dbReference type="NCBI Taxonomy" id="100787"/>
    <lineage>
        <taxon>Eukaryota</taxon>
        <taxon>Fungi</taxon>
        <taxon>Dikarya</taxon>
        <taxon>Ascomycota</taxon>
        <taxon>Pezizomycotina</taxon>
        <taxon>Sordariomycetes</taxon>
        <taxon>Hypocreomycetidae</taxon>
        <taxon>Glomerellales</taxon>
        <taxon>Plectosphaerellaceae</taxon>
        <taxon>Verticillium</taxon>
    </lineage>
</organism>
<protein>
    <recommendedName>
        <fullName evidence="4">SGNH hydrolase-type esterase domain-containing protein</fullName>
    </recommendedName>
</protein>
<sequence length="170" mass="19482">QYLTWADPVLRKKTCLDRSKSLVAIWIGINDINDLYLLNLTSRQMYHDHIKTLLEESVQSLYDRGYHNYLFVGLPPLDRNPGNQKKQAQYEAGIGAGPLPNATMIGWWYDELRTQTAAWTAAHADAKTIIFDAYDFLNDVFDNPAPYGITNTTDFCDARRQWPQIVEDPA</sequence>
<accession>A0A0G4NEJ6</accession>
<evidence type="ECO:0000256" key="1">
    <source>
        <dbReference type="ARBA" id="ARBA00022801"/>
    </source>
</evidence>
<feature type="non-terminal residue" evidence="2">
    <location>
        <position position="1"/>
    </location>
</feature>
<dbReference type="Proteomes" id="UP000045706">
    <property type="component" value="Unassembled WGS sequence"/>
</dbReference>
<evidence type="ECO:0000313" key="3">
    <source>
        <dbReference type="Proteomes" id="UP000045706"/>
    </source>
</evidence>
<evidence type="ECO:0008006" key="4">
    <source>
        <dbReference type="Google" id="ProtNLM"/>
    </source>
</evidence>
<proteinExistence type="predicted"/>
<feature type="non-terminal residue" evidence="2">
    <location>
        <position position="170"/>
    </location>
</feature>
<reference evidence="3" key="1">
    <citation type="submission" date="2015-05" db="EMBL/GenBank/DDBJ databases">
        <authorList>
            <person name="Fogelqvist Johan"/>
        </authorList>
    </citation>
    <scope>NUCLEOTIDE SEQUENCE [LARGE SCALE GENOMIC DNA]</scope>
</reference>
<keyword evidence="1" id="KW-0378">Hydrolase</keyword>